<evidence type="ECO:0000256" key="1">
    <source>
        <dbReference type="ARBA" id="ARBA00004141"/>
    </source>
</evidence>
<dbReference type="FunFam" id="3.40.50.300:FF:000565">
    <property type="entry name" value="ABC bile acid transporter"/>
    <property type="match status" value="1"/>
</dbReference>
<keyword evidence="15" id="KW-1185">Reference proteome</keyword>
<dbReference type="GO" id="GO:0005524">
    <property type="term" value="F:ATP binding"/>
    <property type="evidence" value="ECO:0007669"/>
    <property type="project" value="UniProtKB-KW"/>
</dbReference>
<evidence type="ECO:0000259" key="12">
    <source>
        <dbReference type="PROSITE" id="PS50893"/>
    </source>
</evidence>
<reference evidence="14 15" key="1">
    <citation type="submission" date="2018-06" db="EMBL/GenBank/DDBJ databases">
        <title>Comparative genomics reveals the genomic features of Rhizophagus irregularis, R. cerebriforme, R. diaphanum and Gigaspora rosea, and their symbiotic lifestyle signature.</title>
        <authorList>
            <person name="Morin E."/>
            <person name="San Clemente H."/>
            <person name="Chen E.C.H."/>
            <person name="De La Providencia I."/>
            <person name="Hainaut M."/>
            <person name="Kuo A."/>
            <person name="Kohler A."/>
            <person name="Murat C."/>
            <person name="Tang N."/>
            <person name="Roy S."/>
            <person name="Loubradou J."/>
            <person name="Henrissat B."/>
            <person name="Grigoriev I.V."/>
            <person name="Corradi N."/>
            <person name="Roux C."/>
            <person name="Martin F.M."/>
        </authorList>
    </citation>
    <scope>NUCLEOTIDE SEQUENCE [LARGE SCALE GENOMIC DNA]</scope>
    <source>
        <strain evidence="14 15">DAOM 227022</strain>
    </source>
</reference>
<dbReference type="CDD" id="cd18597">
    <property type="entry name" value="ABC_6TM_YOR1_D1_like"/>
    <property type="match status" value="1"/>
</dbReference>
<dbReference type="PROSITE" id="PS00211">
    <property type="entry name" value="ABC_TRANSPORTER_1"/>
    <property type="match status" value="2"/>
</dbReference>
<keyword evidence="6" id="KW-0067">ATP-binding</keyword>
<dbReference type="FunFam" id="1.20.1560.10:FF:000010">
    <property type="entry name" value="Multidrug resistance-associated ABC transporter"/>
    <property type="match status" value="1"/>
</dbReference>
<dbReference type="InterPro" id="IPR003439">
    <property type="entry name" value="ABC_transporter-like_ATP-bd"/>
</dbReference>
<dbReference type="Pfam" id="PF00005">
    <property type="entry name" value="ABC_tran"/>
    <property type="match status" value="2"/>
</dbReference>
<evidence type="ECO:0000256" key="3">
    <source>
        <dbReference type="ARBA" id="ARBA00022448"/>
    </source>
</evidence>
<accession>A0A397TIM9</accession>
<dbReference type="InterPro" id="IPR003593">
    <property type="entry name" value="AAA+_ATPase"/>
</dbReference>
<feature type="compositionally biased region" description="Basic and acidic residues" evidence="10">
    <location>
        <begin position="456"/>
        <end position="467"/>
    </location>
</feature>
<dbReference type="CDD" id="cd18606">
    <property type="entry name" value="ABC_6TM_YOR1_D2_like"/>
    <property type="match status" value="1"/>
</dbReference>
<protein>
    <submittedName>
        <fullName evidence="14">ABC transporter</fullName>
    </submittedName>
</protein>
<name>A0A397TIM9_9GLOM</name>
<comment type="caution">
    <text evidence="14">The sequence shown here is derived from an EMBL/GenBank/DDBJ whole genome shotgun (WGS) entry which is preliminary data.</text>
</comment>
<feature type="transmembrane region" description="Helical" evidence="11">
    <location>
        <begin position="883"/>
        <end position="916"/>
    </location>
</feature>
<dbReference type="GO" id="GO:0140359">
    <property type="term" value="F:ABC-type transporter activity"/>
    <property type="evidence" value="ECO:0007669"/>
    <property type="project" value="InterPro"/>
</dbReference>
<dbReference type="SUPFAM" id="SSF90123">
    <property type="entry name" value="ABC transporter transmembrane region"/>
    <property type="match status" value="2"/>
</dbReference>
<dbReference type="InterPro" id="IPR011527">
    <property type="entry name" value="ABC1_TM_dom"/>
</dbReference>
<evidence type="ECO:0000256" key="7">
    <source>
        <dbReference type="ARBA" id="ARBA00022989"/>
    </source>
</evidence>
<dbReference type="CDD" id="cd03250">
    <property type="entry name" value="ABCC_MRP_domain1"/>
    <property type="match status" value="1"/>
</dbReference>
<keyword evidence="4 11" id="KW-0812">Transmembrane</keyword>
<comment type="subcellular location">
    <subcellularLocation>
        <location evidence="1">Membrane</location>
        <topology evidence="1">Multi-pass membrane protein</topology>
    </subcellularLocation>
</comment>
<dbReference type="Gene3D" id="3.40.50.300">
    <property type="entry name" value="P-loop containing nucleotide triphosphate hydrolases"/>
    <property type="match status" value="2"/>
</dbReference>
<organism evidence="14 15">
    <name type="scientific">Glomus cerebriforme</name>
    <dbReference type="NCBI Taxonomy" id="658196"/>
    <lineage>
        <taxon>Eukaryota</taxon>
        <taxon>Fungi</taxon>
        <taxon>Fungi incertae sedis</taxon>
        <taxon>Mucoromycota</taxon>
        <taxon>Glomeromycotina</taxon>
        <taxon>Glomeromycetes</taxon>
        <taxon>Glomerales</taxon>
        <taxon>Glomeraceae</taxon>
        <taxon>Glomus</taxon>
    </lineage>
</organism>
<dbReference type="Proteomes" id="UP000265703">
    <property type="component" value="Unassembled WGS sequence"/>
</dbReference>
<dbReference type="PANTHER" id="PTHR24223">
    <property type="entry name" value="ATP-BINDING CASSETTE SUB-FAMILY C"/>
    <property type="match status" value="1"/>
</dbReference>
<dbReference type="PROSITE" id="PS50929">
    <property type="entry name" value="ABC_TM1F"/>
    <property type="match status" value="2"/>
</dbReference>
<evidence type="ECO:0000256" key="11">
    <source>
        <dbReference type="SAM" id="Phobius"/>
    </source>
</evidence>
<feature type="transmembrane region" description="Helical" evidence="11">
    <location>
        <begin position="145"/>
        <end position="167"/>
    </location>
</feature>
<feature type="region of interest" description="Disordered" evidence="10">
    <location>
        <begin position="432"/>
        <end position="474"/>
    </location>
</feature>
<dbReference type="InterPro" id="IPR017871">
    <property type="entry name" value="ABC_transporter-like_CS"/>
</dbReference>
<evidence type="ECO:0000313" key="14">
    <source>
        <dbReference type="EMBL" id="RIA97838.1"/>
    </source>
</evidence>
<evidence type="ECO:0000256" key="2">
    <source>
        <dbReference type="ARBA" id="ARBA00009726"/>
    </source>
</evidence>
<evidence type="ECO:0000256" key="5">
    <source>
        <dbReference type="ARBA" id="ARBA00022741"/>
    </source>
</evidence>
<feature type="transmembrane region" description="Helical" evidence="11">
    <location>
        <begin position="361"/>
        <end position="390"/>
    </location>
</feature>
<keyword evidence="7 11" id="KW-1133">Transmembrane helix</keyword>
<dbReference type="SUPFAM" id="SSF52540">
    <property type="entry name" value="P-loop containing nucleoside triphosphate hydrolases"/>
    <property type="match status" value="2"/>
</dbReference>
<feature type="domain" description="ABC transporter" evidence="12">
    <location>
        <begin position="1082"/>
        <end position="1345"/>
    </location>
</feature>
<comment type="similarity">
    <text evidence="2">Belongs to the ABC transporter superfamily. ABCC family. Conjugate transporter (TC 3.A.1.208) subfamily.</text>
</comment>
<dbReference type="InterPro" id="IPR027417">
    <property type="entry name" value="P-loop_NTPase"/>
</dbReference>
<feature type="transmembrane region" description="Helical" evidence="11">
    <location>
        <begin position="217"/>
        <end position="239"/>
    </location>
</feature>
<evidence type="ECO:0000256" key="8">
    <source>
        <dbReference type="ARBA" id="ARBA00023026"/>
    </source>
</evidence>
<evidence type="ECO:0000256" key="10">
    <source>
        <dbReference type="SAM" id="MobiDB-lite"/>
    </source>
</evidence>
<dbReference type="FunFam" id="1.20.1560.10:FF:000061">
    <property type="entry name" value="ATP-binding cassette transporter YOR1"/>
    <property type="match status" value="1"/>
</dbReference>
<evidence type="ECO:0000259" key="13">
    <source>
        <dbReference type="PROSITE" id="PS50929"/>
    </source>
</evidence>
<feature type="transmembrane region" description="Helical" evidence="11">
    <location>
        <begin position="245"/>
        <end position="264"/>
    </location>
</feature>
<dbReference type="OrthoDB" id="6500128at2759"/>
<feature type="domain" description="ABC transmembrane type-1" evidence="13">
    <location>
        <begin position="769"/>
        <end position="1044"/>
    </location>
</feature>
<dbReference type="Gene3D" id="1.20.1560.10">
    <property type="entry name" value="ABC transporter type 1, transmembrane domain"/>
    <property type="match status" value="2"/>
</dbReference>
<evidence type="ECO:0000256" key="9">
    <source>
        <dbReference type="ARBA" id="ARBA00023136"/>
    </source>
</evidence>
<feature type="domain" description="ABC transporter" evidence="12">
    <location>
        <begin position="479"/>
        <end position="702"/>
    </location>
</feature>
<evidence type="ECO:0000256" key="4">
    <source>
        <dbReference type="ARBA" id="ARBA00022692"/>
    </source>
</evidence>
<dbReference type="FunFam" id="3.40.50.300:FF:000997">
    <property type="entry name" value="Multidrug resistance-associated protein 1"/>
    <property type="match status" value="1"/>
</dbReference>
<keyword evidence="3" id="KW-0813">Transport</keyword>
<feature type="domain" description="ABC transmembrane type-1" evidence="13">
    <location>
        <begin position="98"/>
        <end position="387"/>
    </location>
</feature>
<dbReference type="PROSITE" id="PS50893">
    <property type="entry name" value="ABC_TRANSPORTER_2"/>
    <property type="match status" value="2"/>
</dbReference>
<dbReference type="SMART" id="SM00382">
    <property type="entry name" value="AAA"/>
    <property type="match status" value="2"/>
</dbReference>
<sequence length="1403" mass="158192">MTFWKSKPPPSPKPNTLIPESNANILSRITFWWAGNLLRLGYKRPLEKDDLYVLNDARLAKNVINAFEKSWEKEYTRKDGKSPSLLRALNHAFGFKFWISGIYRLLSDTLQVTSPLILQLILQFAQKSWMARDNKEASPNSYMGFLLVVILFIMQMSSTLFVNFYFYDSMETGFLVRTALITAIYRKAMMLSGKARNAFTAGKVTNLMSTDTTRLDFVCGFFHLSWAAPIQLCIALGLLIRNLGLSTLAGFALLIMMSPLQGRVMKSLAEARRKAAKITDERVKLTQEVLQGIRVIKYYAWEESFLDALNKLRNKEMKYIRFLLIVRSGITGVSMVIPVFASILTFVVYSLTGGKLTADIIFSSLALFSILRLPLMLLPMVIATVTDAYVSLKRIQELLMAEQLDSLPKVSPDSDFAVKVVDGEFIWESAPPQELSDDKQKENKKKQKKSKRLSKNKKEKEPVKDVYETTSQTSTLMPIDSSEQTATSSALTPYSQLRNINFSIPRGKLIAVVGSVGSGKSSLLSGLVGEMKKVRGEIEFGGSVGYCPQTAWIQNATLRNNITFGLPFNEERYRQVIKDCCLEPDLAVLPDGDLTEIGEKGINLSGGQKQRISVARAVYYNADIVLLDDPLSAVDAHVGNYLITHCIQGSLKEKTRILVTHHLHILPHVDYVICMKDGEIAEQGTYEELMKAGKAFAKLIEEYGEAEKEEEEEEGVKSTGIDEVEKKEKVVEKPSKALMTTEERSTGSVDKEVYFAYVKAAGGYALLPLMLFLLIMMQATNIGNNYWLSIWTSNRLGLPSGVYMEVYFAWGVAQGIFSLLVGITFSFAGSKAAKTLHRNAIKRVIRAPTRFFDTTPLGRIINRFSKDVDTCDSLLSESYRMFFTTLAVVIGTFILISVVFVLFLIPLGPLMVLYYFAALYYRSTNRELKRLDSVLRSSLYAHFSETLTGLPTIRAYREQDQFIRTNEKFIDIENKAYFLTIVVQRWLGIRLESIANILIFFTGLFTIIERYKVDPAISGLVLSYALQVTGTFNWCVRQYAEVEANMNAVERLVYYSDSLDIEPAPIIPDHRPPPEWPVKGEIHIKDLVMAYGPELPPVLKGITLDIIPSEKVGIVGRTGCGKSTLATSFFRFIEPTSGKIELDGIDITTIGLEDLRSNITIIPQDPVLFNGTLRSNLDPFNENDDATLWNALRRAHLIQGDENNENIESTITAEKSGTLFIADEASQQQNKQEKLTLDSPVNENGSNFSQGQQQLIALARALVRQPKLIIMDEATASVDFKTDYLIQTTIREEFKESTVLTIAHRLRTVADYDKILVMDAGNIIEYDPPYILMLKPDGIFKGMCERSGEFNELFEIAKEKYERDQKEKKEKTINEKQVNIRKESEIINVEEQADNENVRKYDL</sequence>
<feature type="compositionally biased region" description="Basic residues" evidence="10">
    <location>
        <begin position="442"/>
        <end position="455"/>
    </location>
</feature>
<dbReference type="InterPro" id="IPR036640">
    <property type="entry name" value="ABC1_TM_sf"/>
</dbReference>
<keyword evidence="8" id="KW-0843">Virulence</keyword>
<gene>
    <name evidence="14" type="ORF">C1645_686385</name>
</gene>
<dbReference type="STRING" id="658196.A0A397TIM9"/>
<keyword evidence="9 11" id="KW-0472">Membrane</keyword>
<feature type="transmembrane region" description="Helical" evidence="11">
    <location>
        <begin position="322"/>
        <end position="349"/>
    </location>
</feature>
<proteinExistence type="inferred from homology"/>
<dbReference type="PANTHER" id="PTHR24223:SF456">
    <property type="entry name" value="MULTIDRUG RESISTANCE-ASSOCIATED PROTEIN LETHAL(2)03659"/>
    <property type="match status" value="1"/>
</dbReference>
<dbReference type="CDD" id="cd03244">
    <property type="entry name" value="ABCC_MRP_domain2"/>
    <property type="match status" value="1"/>
</dbReference>
<keyword evidence="5" id="KW-0547">Nucleotide-binding</keyword>
<dbReference type="Pfam" id="PF00664">
    <property type="entry name" value="ABC_membrane"/>
    <property type="match status" value="2"/>
</dbReference>
<feature type="transmembrane region" description="Helical" evidence="11">
    <location>
        <begin position="764"/>
        <end position="787"/>
    </location>
</feature>
<feature type="transmembrane region" description="Helical" evidence="11">
    <location>
        <begin position="807"/>
        <end position="828"/>
    </location>
</feature>
<dbReference type="EMBL" id="QKYT01000024">
    <property type="protein sequence ID" value="RIA97838.1"/>
    <property type="molecule type" value="Genomic_DNA"/>
</dbReference>
<dbReference type="GO" id="GO:0016020">
    <property type="term" value="C:membrane"/>
    <property type="evidence" value="ECO:0007669"/>
    <property type="project" value="UniProtKB-SubCell"/>
</dbReference>
<evidence type="ECO:0000256" key="6">
    <source>
        <dbReference type="ARBA" id="ARBA00022840"/>
    </source>
</evidence>
<dbReference type="InterPro" id="IPR050173">
    <property type="entry name" value="ABC_transporter_C-like"/>
</dbReference>
<evidence type="ECO:0000313" key="15">
    <source>
        <dbReference type="Proteomes" id="UP000265703"/>
    </source>
</evidence>
<dbReference type="GO" id="GO:0016887">
    <property type="term" value="F:ATP hydrolysis activity"/>
    <property type="evidence" value="ECO:0007669"/>
    <property type="project" value="InterPro"/>
</dbReference>